<evidence type="ECO:0000313" key="4">
    <source>
        <dbReference type="Proteomes" id="UP000624325"/>
    </source>
</evidence>
<feature type="compositionally biased region" description="Low complexity" evidence="1">
    <location>
        <begin position="45"/>
        <end position="57"/>
    </location>
</feature>
<feature type="compositionally biased region" description="Basic and acidic residues" evidence="1">
    <location>
        <begin position="222"/>
        <end position="235"/>
    </location>
</feature>
<evidence type="ECO:0000259" key="2">
    <source>
        <dbReference type="Pfam" id="PF13614"/>
    </source>
</evidence>
<feature type="region of interest" description="Disordered" evidence="1">
    <location>
        <begin position="1"/>
        <end position="137"/>
    </location>
</feature>
<dbReference type="InterPro" id="IPR050678">
    <property type="entry name" value="DNA_Partitioning_ATPase"/>
</dbReference>
<keyword evidence="4" id="KW-1185">Reference proteome</keyword>
<dbReference type="SUPFAM" id="SSF52540">
    <property type="entry name" value="P-loop containing nucleoside triphosphate hydrolases"/>
    <property type="match status" value="1"/>
</dbReference>
<name>A0ABQ4C1D7_9ACTN</name>
<proteinExistence type="predicted"/>
<dbReference type="Proteomes" id="UP000624325">
    <property type="component" value="Unassembled WGS sequence"/>
</dbReference>
<accession>A0ABQ4C1D7</accession>
<feature type="compositionally biased region" description="Low complexity" evidence="1">
    <location>
        <begin position="104"/>
        <end position="124"/>
    </location>
</feature>
<dbReference type="InterPro" id="IPR025669">
    <property type="entry name" value="AAA_dom"/>
</dbReference>
<reference evidence="3 4" key="1">
    <citation type="submission" date="2021-01" db="EMBL/GenBank/DDBJ databases">
        <title>Whole genome shotgun sequence of Asanoa iriomotensis NBRC 100142.</title>
        <authorList>
            <person name="Komaki H."/>
            <person name="Tamura T."/>
        </authorList>
    </citation>
    <scope>NUCLEOTIDE SEQUENCE [LARGE SCALE GENOMIC DNA]</scope>
    <source>
        <strain evidence="3 4">NBRC 100142</strain>
    </source>
</reference>
<dbReference type="EMBL" id="BONC01000013">
    <property type="protein sequence ID" value="GIF56246.1"/>
    <property type="molecule type" value="Genomic_DNA"/>
</dbReference>
<feature type="compositionally biased region" description="Low complexity" evidence="1">
    <location>
        <begin position="347"/>
        <end position="357"/>
    </location>
</feature>
<comment type="caution">
    <text evidence="3">The sequence shown here is derived from an EMBL/GenBank/DDBJ whole genome shotgun (WGS) entry which is preliminary data.</text>
</comment>
<gene>
    <name evidence="3" type="ORF">Air01nite_23410</name>
</gene>
<feature type="region of interest" description="Disordered" evidence="1">
    <location>
        <begin position="151"/>
        <end position="382"/>
    </location>
</feature>
<dbReference type="Pfam" id="PF13614">
    <property type="entry name" value="AAA_31"/>
    <property type="match status" value="1"/>
</dbReference>
<dbReference type="Gene3D" id="3.40.50.300">
    <property type="entry name" value="P-loop containing nucleotide triphosphate hydrolases"/>
    <property type="match status" value="1"/>
</dbReference>
<organism evidence="3 4">
    <name type="scientific">Asanoa iriomotensis</name>
    <dbReference type="NCBI Taxonomy" id="234613"/>
    <lineage>
        <taxon>Bacteria</taxon>
        <taxon>Bacillati</taxon>
        <taxon>Actinomycetota</taxon>
        <taxon>Actinomycetes</taxon>
        <taxon>Micromonosporales</taxon>
        <taxon>Micromonosporaceae</taxon>
        <taxon>Asanoa</taxon>
    </lineage>
</organism>
<feature type="compositionally biased region" description="Low complexity" evidence="1">
    <location>
        <begin position="199"/>
        <end position="211"/>
    </location>
</feature>
<feature type="compositionally biased region" description="Basic and acidic residues" evidence="1">
    <location>
        <begin position="163"/>
        <end position="172"/>
    </location>
</feature>
<feature type="compositionally biased region" description="Polar residues" evidence="1">
    <location>
        <begin position="276"/>
        <end position="289"/>
    </location>
</feature>
<dbReference type="PANTHER" id="PTHR13696:SF52">
    <property type="entry name" value="PARA FAMILY PROTEIN CT_582"/>
    <property type="match status" value="1"/>
</dbReference>
<evidence type="ECO:0000256" key="1">
    <source>
        <dbReference type="SAM" id="MobiDB-lite"/>
    </source>
</evidence>
<dbReference type="CDD" id="cd02042">
    <property type="entry name" value="ParAB_family"/>
    <property type="match status" value="1"/>
</dbReference>
<feature type="compositionally biased region" description="Basic and acidic residues" evidence="1">
    <location>
        <begin position="33"/>
        <end position="44"/>
    </location>
</feature>
<feature type="domain" description="AAA" evidence="2">
    <location>
        <begin position="410"/>
        <end position="585"/>
    </location>
</feature>
<protein>
    <recommendedName>
        <fullName evidence="2">AAA domain-containing protein</fullName>
    </recommendedName>
</protein>
<evidence type="ECO:0000313" key="3">
    <source>
        <dbReference type="EMBL" id="GIF56246.1"/>
    </source>
</evidence>
<sequence>MSGSVMRGGEPAGSDRRNTTGGAGRKAANYVERTNETHQEDSARRSAAARSTPAQQRASREGQSASSDMKRKAGNQGPGEAGVRPVRPSNKTPRTEPDPEEASEQSAKAASRRGNVSGSRRVPVGGTGWPPVATPRRGGYLRLVDGFLVFVPPHSGTESTDDPNSRGLERRTAVGWPRGTSAEDAAGTHPPAAADQQRTASAGPAGATSPPHAITSSFGEADTPRADRDDTVHDNDDQDPGATAPHVSRETGPDGWAVGRRAAVPDTGLPHPRVASGQTEPVATASDGSGTAPRVPLAVPFSSPDNGGGAGYQGRPDVAERSPAPAPRPQPAPTTDRVDVAPPRPAPTRSATPTVAPEATPEEAVTDAYVSRETPTREDDDPPLAMEALRAVQILNPSGEITMPRPDHTRIMCVANQKGGVGKTTTTVNLAVGLALHGNRVLVVDLDPQGNASTGLNVPHHAGIPDVYDCLIDNVPLSDVAQAVEGIPNLWCVPATIDLAGAEIELVSVVARESRLSRAIAAHPGTFDYVFIDCPPSLGLLTVNALVAAQEVLIPIQCEYYALEGLNQLINNINLVRQHLNPTLDVSTILLTMYDRRTRLADAVEQDVRNHFGDKVLRAVIPRNVRVSEAPSYGQSVMTYDPGSRGATSYFEAAQEIAERGVKGGKA</sequence>
<dbReference type="InterPro" id="IPR027417">
    <property type="entry name" value="P-loop_NTPase"/>
</dbReference>
<dbReference type="PANTHER" id="PTHR13696">
    <property type="entry name" value="P-LOOP CONTAINING NUCLEOSIDE TRIPHOSPHATE HYDROLASE"/>
    <property type="match status" value="1"/>
</dbReference>